<dbReference type="OrthoDB" id="9792626at2"/>
<dbReference type="PROSITE" id="PS51819">
    <property type="entry name" value="VOC"/>
    <property type="match status" value="1"/>
</dbReference>
<proteinExistence type="predicted"/>
<keyword evidence="2" id="KW-0223">Dioxygenase</keyword>
<geneLocation type="plasmid" evidence="3">
    <name>prgalie4872d</name>
</geneLocation>
<dbReference type="CDD" id="cd06587">
    <property type="entry name" value="VOC"/>
    <property type="match status" value="1"/>
</dbReference>
<protein>
    <submittedName>
        <fullName evidence="2">Glyoxalase/bleomycin resistance protein/dioxygenase protein</fullName>
    </submittedName>
</protein>
<dbReference type="InterPro" id="IPR004360">
    <property type="entry name" value="Glyas_Fos-R_dOase_dom"/>
</dbReference>
<dbReference type="EMBL" id="CP017105">
    <property type="protein sequence ID" value="APO72494.1"/>
    <property type="molecule type" value="Genomic_DNA"/>
</dbReference>
<evidence type="ECO:0000259" key="1">
    <source>
        <dbReference type="PROSITE" id="PS51819"/>
    </source>
</evidence>
<reference evidence="2 3" key="1">
    <citation type="submission" date="2016-09" db="EMBL/GenBank/DDBJ databases">
        <title>The complete genome sequences of Rhizobium gallicum, symbiovars gallicum and phaseoli, symbionts associated to common bean (Phaseolus vulgaris).</title>
        <authorList>
            <person name="Bustos P."/>
            <person name="Santamaria R.I."/>
            <person name="Perez-Carrascal O.M."/>
            <person name="Juarez S."/>
            <person name="Lozano L."/>
            <person name="Martinez-Flores I."/>
            <person name="Martinez-Romero E."/>
            <person name="Cevallos M."/>
            <person name="Romero D."/>
            <person name="Davila G."/>
            <person name="Gonzalez V."/>
        </authorList>
    </citation>
    <scope>NUCLEOTIDE SEQUENCE [LARGE SCALE GENOMIC DNA]</scope>
    <source>
        <strain evidence="2 3">IE4872</strain>
        <plasmid evidence="3">prgalie4872d</plasmid>
    </source>
</reference>
<dbReference type="RefSeq" id="WP_074073156.1">
    <property type="nucleotide sequence ID" value="NZ_CP017105.1"/>
</dbReference>
<organism evidence="2 3">
    <name type="scientific">Rhizobium gallicum</name>
    <dbReference type="NCBI Taxonomy" id="56730"/>
    <lineage>
        <taxon>Bacteria</taxon>
        <taxon>Pseudomonadati</taxon>
        <taxon>Pseudomonadota</taxon>
        <taxon>Alphaproteobacteria</taxon>
        <taxon>Hyphomicrobiales</taxon>
        <taxon>Rhizobiaceae</taxon>
        <taxon>Rhizobium/Agrobacterium group</taxon>
        <taxon>Rhizobium</taxon>
    </lineage>
</organism>
<name>A0A1L5NX66_9HYPH</name>
<gene>
    <name evidence="2" type="ORF">IE4872_PD01977</name>
</gene>
<dbReference type="Pfam" id="PF00903">
    <property type="entry name" value="Glyoxalase"/>
    <property type="match status" value="1"/>
</dbReference>
<feature type="domain" description="VOC" evidence="1">
    <location>
        <begin position="6"/>
        <end position="131"/>
    </location>
</feature>
<evidence type="ECO:0000313" key="2">
    <source>
        <dbReference type="EMBL" id="APO72494.1"/>
    </source>
</evidence>
<dbReference type="AlphaFoldDB" id="A0A1L5NX66"/>
<evidence type="ECO:0000313" key="3">
    <source>
        <dbReference type="Proteomes" id="UP000184749"/>
    </source>
</evidence>
<dbReference type="SUPFAM" id="SSF54593">
    <property type="entry name" value="Glyoxalase/Bleomycin resistance protein/Dihydroxybiphenyl dioxygenase"/>
    <property type="match status" value="1"/>
</dbReference>
<dbReference type="InterPro" id="IPR037523">
    <property type="entry name" value="VOC_core"/>
</dbReference>
<dbReference type="Gene3D" id="3.10.180.10">
    <property type="entry name" value="2,3-Dihydroxybiphenyl 1,2-Dioxygenase, domain 1"/>
    <property type="match status" value="1"/>
</dbReference>
<keyword evidence="2" id="KW-0614">Plasmid</keyword>
<sequence length="157" mass="17764">MISITGLYESHLTVSDLDRSIDFYRDVVGLELAHTIPDRHVVFFWVGGRERSMLGLWSIHRSPINTRMHVAFQTTLDQVVRSPQYLRSKGITPRGFGGKPEIDEPVVFPWMPAASVYFNDPDGYSLEYISILPGAARPDIPGVTSWTEWQRSTGILT</sequence>
<accession>A0A1L5NX66</accession>
<dbReference type="Proteomes" id="UP000184749">
    <property type="component" value="Plasmid pRgalIE4872d"/>
</dbReference>
<dbReference type="InterPro" id="IPR029068">
    <property type="entry name" value="Glyas_Bleomycin-R_OHBP_Dase"/>
</dbReference>
<keyword evidence="2" id="KW-0560">Oxidoreductase</keyword>
<dbReference type="GO" id="GO:0051213">
    <property type="term" value="F:dioxygenase activity"/>
    <property type="evidence" value="ECO:0007669"/>
    <property type="project" value="UniProtKB-KW"/>
</dbReference>